<evidence type="ECO:0000256" key="11">
    <source>
        <dbReference type="ARBA" id="ARBA00022597"/>
    </source>
</evidence>
<keyword evidence="20" id="KW-1185">Reference proteome</keyword>
<dbReference type="Pfam" id="PF00359">
    <property type="entry name" value="PTS_EIIA_2"/>
    <property type="match status" value="1"/>
</dbReference>
<dbReference type="AlphaFoldDB" id="A0A085WB60"/>
<comment type="catalytic activity">
    <reaction evidence="1">
        <text>L-histidyl-[protein] + phosphoenolpyruvate = N(pros)-phospho-L-histidyl-[protein] + pyruvate</text>
        <dbReference type="Rhea" id="RHEA:23880"/>
        <dbReference type="Rhea" id="RHEA-COMP:9745"/>
        <dbReference type="Rhea" id="RHEA-COMP:9746"/>
        <dbReference type="ChEBI" id="CHEBI:15361"/>
        <dbReference type="ChEBI" id="CHEBI:29979"/>
        <dbReference type="ChEBI" id="CHEBI:58702"/>
        <dbReference type="ChEBI" id="CHEBI:64837"/>
        <dbReference type="EC" id="2.7.3.9"/>
    </reaction>
</comment>
<evidence type="ECO:0000256" key="14">
    <source>
        <dbReference type="ARBA" id="ARBA00022723"/>
    </source>
</evidence>
<dbReference type="PRINTS" id="PR01736">
    <property type="entry name" value="PHPHTRNFRASE"/>
</dbReference>
<comment type="cofactor">
    <cofactor evidence="2">
        <name>Mg(2+)</name>
        <dbReference type="ChEBI" id="CHEBI:18420"/>
    </cofactor>
</comment>
<evidence type="ECO:0000256" key="9">
    <source>
        <dbReference type="ARBA" id="ARBA00022490"/>
    </source>
</evidence>
<dbReference type="EC" id="2.7.3.9" evidence="6"/>
<dbReference type="Gene3D" id="3.20.20.60">
    <property type="entry name" value="Phosphoenolpyruvate-binding domains"/>
    <property type="match status" value="1"/>
</dbReference>
<keyword evidence="10" id="KW-0597">Phosphoprotein</keyword>
<dbReference type="CDD" id="cd00211">
    <property type="entry name" value="PTS_IIA_fru"/>
    <property type="match status" value="1"/>
</dbReference>
<dbReference type="GO" id="GO:0046872">
    <property type="term" value="F:metal ion binding"/>
    <property type="evidence" value="ECO:0007669"/>
    <property type="project" value="UniProtKB-KW"/>
</dbReference>
<evidence type="ECO:0000256" key="15">
    <source>
        <dbReference type="ARBA" id="ARBA00022777"/>
    </source>
</evidence>
<dbReference type="InterPro" id="IPR008731">
    <property type="entry name" value="PTS_EIN"/>
</dbReference>
<dbReference type="Pfam" id="PF05524">
    <property type="entry name" value="PEP-utilisers_N"/>
    <property type="match status" value="1"/>
</dbReference>
<evidence type="ECO:0000256" key="2">
    <source>
        <dbReference type="ARBA" id="ARBA00001946"/>
    </source>
</evidence>
<dbReference type="InterPro" id="IPR040442">
    <property type="entry name" value="Pyrv_kinase-like_dom_sf"/>
</dbReference>
<dbReference type="Pfam" id="PF00381">
    <property type="entry name" value="PTS-HPr"/>
    <property type="match status" value="1"/>
</dbReference>
<dbReference type="InterPro" id="IPR015813">
    <property type="entry name" value="Pyrv/PenolPyrv_kinase-like_dom"/>
</dbReference>
<evidence type="ECO:0000256" key="6">
    <source>
        <dbReference type="ARBA" id="ARBA00012232"/>
    </source>
</evidence>
<dbReference type="InterPro" id="IPR008279">
    <property type="entry name" value="PEP-util_enz_mobile_dom"/>
</dbReference>
<evidence type="ECO:0000256" key="7">
    <source>
        <dbReference type="ARBA" id="ARBA00015565"/>
    </source>
</evidence>
<keyword evidence="14" id="KW-0479">Metal-binding</keyword>
<comment type="subcellular location">
    <subcellularLocation>
        <location evidence="4">Cytoplasm</location>
    </subcellularLocation>
</comment>
<dbReference type="InterPro" id="IPR001020">
    <property type="entry name" value="PTS_HPr_His_P_site"/>
</dbReference>
<dbReference type="InterPro" id="IPR016152">
    <property type="entry name" value="PTrfase/Anion_transptr"/>
</dbReference>
<protein>
    <recommendedName>
        <fullName evidence="7">Multiphosphoryl transfer protein</fullName>
        <ecNumber evidence="6">2.7.3.9</ecNumber>
    </recommendedName>
</protein>
<dbReference type="PROSITE" id="PS51350">
    <property type="entry name" value="PTS_HPR_DOM"/>
    <property type="match status" value="1"/>
</dbReference>
<dbReference type="Gene3D" id="3.40.930.10">
    <property type="entry name" value="Mannitol-specific EII, Chain A"/>
    <property type="match status" value="1"/>
</dbReference>
<dbReference type="Gene3D" id="1.10.274.10">
    <property type="entry name" value="PtsI, HPr-binding domain"/>
    <property type="match status" value="1"/>
</dbReference>
<evidence type="ECO:0000256" key="4">
    <source>
        <dbReference type="ARBA" id="ARBA00004496"/>
    </source>
</evidence>
<dbReference type="STRING" id="394096.DB31_1941"/>
<dbReference type="InterPro" id="IPR002178">
    <property type="entry name" value="PTS_EIIA_type-2_dom"/>
</dbReference>
<evidence type="ECO:0000259" key="18">
    <source>
        <dbReference type="PROSITE" id="PS51350"/>
    </source>
</evidence>
<dbReference type="InterPro" id="IPR000032">
    <property type="entry name" value="HPr-like"/>
</dbReference>
<keyword evidence="9" id="KW-0963">Cytoplasm</keyword>
<comment type="function">
    <text evidence="3">The phosphoenolpyruvate-dependent sugar phosphotransferase system (sugar PTS), a major carbohydrate active transport system, catalyzes the phosphorylation of incoming sugar substrates concomitantly with their translocation across the cell membrane. The enzyme II FruAB PTS system is involved in fructose transport.</text>
</comment>
<evidence type="ECO:0000256" key="13">
    <source>
        <dbReference type="ARBA" id="ARBA00022683"/>
    </source>
</evidence>
<dbReference type="PROSITE" id="PS00589">
    <property type="entry name" value="PTS_HPR_SER"/>
    <property type="match status" value="1"/>
</dbReference>
<dbReference type="CDD" id="cd00367">
    <property type="entry name" value="PTS-HPr_like"/>
    <property type="match status" value="1"/>
</dbReference>
<dbReference type="Pfam" id="PF00391">
    <property type="entry name" value="PEP-utilizers"/>
    <property type="match status" value="1"/>
</dbReference>
<reference evidence="19 20" key="1">
    <citation type="submission" date="2014-04" db="EMBL/GenBank/DDBJ databases">
        <title>Genome assembly of Hyalangium minutum DSM 14724.</title>
        <authorList>
            <person name="Sharma G."/>
            <person name="Subramanian S."/>
        </authorList>
    </citation>
    <scope>NUCLEOTIDE SEQUENCE [LARGE SCALE GENOMIC DNA]</scope>
    <source>
        <strain evidence="19 20">DSM 14724</strain>
    </source>
</reference>
<dbReference type="InterPro" id="IPR006318">
    <property type="entry name" value="PTS_EI-like"/>
</dbReference>
<dbReference type="SUPFAM" id="SSF55804">
    <property type="entry name" value="Phoshotransferase/anion transport protein"/>
    <property type="match status" value="1"/>
</dbReference>
<dbReference type="InterPro" id="IPR000121">
    <property type="entry name" value="PEP_util_C"/>
</dbReference>
<dbReference type="NCBIfam" id="TIGR01417">
    <property type="entry name" value="PTS_I_fam"/>
    <property type="match status" value="1"/>
</dbReference>
<dbReference type="InterPro" id="IPR023151">
    <property type="entry name" value="PEP_util_CS"/>
</dbReference>
<gene>
    <name evidence="19" type="ORF">DB31_1941</name>
</gene>
<keyword evidence="19" id="KW-0670">Pyruvate</keyword>
<keyword evidence="8" id="KW-0813">Transport</keyword>
<dbReference type="SUPFAM" id="SSF55594">
    <property type="entry name" value="HPr-like"/>
    <property type="match status" value="1"/>
</dbReference>
<dbReference type="PROSITE" id="PS51094">
    <property type="entry name" value="PTS_EIIA_TYPE_2"/>
    <property type="match status" value="1"/>
</dbReference>
<dbReference type="PRINTS" id="PR00107">
    <property type="entry name" value="PHOSPHOCPHPR"/>
</dbReference>
<dbReference type="PANTHER" id="PTHR46244:SF6">
    <property type="entry name" value="PHOSPHOENOLPYRUVATE-PROTEIN PHOSPHOTRANSFERASE"/>
    <property type="match status" value="1"/>
</dbReference>
<feature type="domain" description="PTS EIIA type-2" evidence="17">
    <location>
        <begin position="2"/>
        <end position="142"/>
    </location>
</feature>
<dbReference type="SUPFAM" id="SSF47831">
    <property type="entry name" value="Enzyme I of the PEP:sugar phosphotransferase system HPr-binding (sub)domain"/>
    <property type="match status" value="1"/>
</dbReference>
<evidence type="ECO:0000313" key="20">
    <source>
        <dbReference type="Proteomes" id="UP000028725"/>
    </source>
</evidence>
<keyword evidence="11" id="KW-0762">Sugar transport</keyword>
<dbReference type="PROSITE" id="PS00742">
    <property type="entry name" value="PEP_ENZYMES_2"/>
    <property type="match status" value="1"/>
</dbReference>
<dbReference type="Gene3D" id="3.50.30.10">
    <property type="entry name" value="Phosphohistidine domain"/>
    <property type="match status" value="1"/>
</dbReference>
<proteinExistence type="inferred from homology"/>
<feature type="domain" description="HPr" evidence="18">
    <location>
        <begin position="154"/>
        <end position="243"/>
    </location>
</feature>
<dbReference type="InterPro" id="IPR050499">
    <property type="entry name" value="PEP-utilizing_PTS_enzyme"/>
</dbReference>
<dbReference type="NCBIfam" id="TIGR01003">
    <property type="entry name" value="PTS_HPr_family"/>
    <property type="match status" value="1"/>
</dbReference>
<accession>A0A085WB60</accession>
<name>A0A085WB60_9BACT</name>
<dbReference type="GO" id="GO:0016301">
    <property type="term" value="F:kinase activity"/>
    <property type="evidence" value="ECO:0007669"/>
    <property type="project" value="UniProtKB-KW"/>
</dbReference>
<comment type="caution">
    <text evidence="19">The sequence shown here is derived from an EMBL/GenBank/DDBJ whole genome shotgun (WGS) entry which is preliminary data.</text>
</comment>
<keyword evidence="12 19" id="KW-0808">Transferase</keyword>
<dbReference type="InterPro" id="IPR036618">
    <property type="entry name" value="PtsI_HPr-bd_sf"/>
</dbReference>
<dbReference type="SUPFAM" id="SSF51621">
    <property type="entry name" value="Phosphoenolpyruvate/pyruvate domain"/>
    <property type="match status" value="1"/>
</dbReference>
<dbReference type="InterPro" id="IPR002114">
    <property type="entry name" value="PTS_HPr_Ser_P_site"/>
</dbReference>
<dbReference type="OrthoDB" id="9765468at2"/>
<dbReference type="InterPro" id="IPR018274">
    <property type="entry name" value="PEP_util_AS"/>
</dbReference>
<evidence type="ECO:0000259" key="17">
    <source>
        <dbReference type="PROSITE" id="PS51094"/>
    </source>
</evidence>
<organism evidence="19 20">
    <name type="scientific">Hyalangium minutum</name>
    <dbReference type="NCBI Taxonomy" id="394096"/>
    <lineage>
        <taxon>Bacteria</taxon>
        <taxon>Pseudomonadati</taxon>
        <taxon>Myxococcota</taxon>
        <taxon>Myxococcia</taxon>
        <taxon>Myxococcales</taxon>
        <taxon>Cystobacterineae</taxon>
        <taxon>Archangiaceae</taxon>
        <taxon>Hyalangium</taxon>
    </lineage>
</organism>
<evidence type="ECO:0000256" key="12">
    <source>
        <dbReference type="ARBA" id="ARBA00022679"/>
    </source>
</evidence>
<dbReference type="InterPro" id="IPR035895">
    <property type="entry name" value="HPr-like_sf"/>
</dbReference>
<keyword evidence="13" id="KW-0598">Phosphotransferase system</keyword>
<sequence length="825" mass="87682">MLELGPEDIRLCSSAKDRDEALTLVGQAMVESGFVEPAYLDAMRGREKLSSTFLGNGIAIPHGLPEARGQVLRTGIVVVQFPQGVPWGDKGPVHLAVGIAAKSDEHVQVLANLTGVLGEPAIAAKLAVTRDREEIADYLNGKKAVTVTLEAVSIRGSTITVVAPSPHGLHARPATLLAETAKRFKSELAIRVGDKTANAKSIVSLLHLGASGGTELTVSADGPDAAEALAAIAQAFAHGLGEGKAEPAAVPAQAPVPSRPVVAYGGRVVAGVSASPGIATGPVWHFKRERLVVHPHAPDPELQRDRLAQALAGATAELNNLYQEFWKKAGTAKADIFKAHLELLDDPEMVSEAQRRIGTGESAGWAWRETYEERAVTLSKLADSLLAARAGDLRDVGRRVLRFLADEVEGETSLPSHPVIILAEDLAPSDTARLDPREVLGLCTAAGGATSHTAIIARSLDLPAVVAAGPSVLDLQNGQECILDGDNGVLVAEPLQSDRDMAGERKRESLLRREEERRSCYQPAITTDGVRIEVVANIAKPSEAETAINSGAEGIGLMRTEFLFLERDTPPSEEEQVAAYETILRAMNGLPVILRTLDIGGDKEVPYLSMPAEKNPFLGVRGLRLCLQRQDLFRTQLRAIFRASRLGPVRLMFPMVTMLSELVQAKAIAEEVRREVGAKPQEVGIMIEVPAAVVLADQLATEVDFFSIGTNDLTQYVLAMDRMHPVLAPQADGLHPAVLRMVQQTVQAARRAGIWVGACGGIAGDPAGAMMLAGLGVVELSVSIPSIAAIKARMRGLAMNRLQELARKALDCRSAAEVRALAAGG</sequence>
<evidence type="ECO:0000256" key="1">
    <source>
        <dbReference type="ARBA" id="ARBA00000683"/>
    </source>
</evidence>
<dbReference type="EMBL" id="JMCB01000013">
    <property type="protein sequence ID" value="KFE64923.1"/>
    <property type="molecule type" value="Genomic_DNA"/>
</dbReference>
<evidence type="ECO:0000256" key="10">
    <source>
        <dbReference type="ARBA" id="ARBA00022553"/>
    </source>
</evidence>
<evidence type="ECO:0000313" key="19">
    <source>
        <dbReference type="EMBL" id="KFE64923.1"/>
    </source>
</evidence>
<evidence type="ECO:0000256" key="3">
    <source>
        <dbReference type="ARBA" id="ARBA00003136"/>
    </source>
</evidence>
<evidence type="ECO:0000256" key="8">
    <source>
        <dbReference type="ARBA" id="ARBA00022448"/>
    </source>
</evidence>
<dbReference type="SUPFAM" id="SSF52009">
    <property type="entry name" value="Phosphohistidine domain"/>
    <property type="match status" value="1"/>
</dbReference>
<dbReference type="GO" id="GO:0008965">
    <property type="term" value="F:phosphoenolpyruvate-protein phosphotransferase activity"/>
    <property type="evidence" value="ECO:0007669"/>
    <property type="project" value="UniProtKB-EC"/>
</dbReference>
<keyword evidence="16" id="KW-0460">Magnesium</keyword>
<dbReference type="GO" id="GO:0009401">
    <property type="term" value="P:phosphoenolpyruvate-dependent sugar phosphotransferase system"/>
    <property type="evidence" value="ECO:0007669"/>
    <property type="project" value="UniProtKB-KW"/>
</dbReference>
<dbReference type="GO" id="GO:0005737">
    <property type="term" value="C:cytoplasm"/>
    <property type="evidence" value="ECO:0007669"/>
    <property type="project" value="UniProtKB-SubCell"/>
</dbReference>
<dbReference type="PATRIC" id="fig|394096.3.peg.6276"/>
<dbReference type="PANTHER" id="PTHR46244">
    <property type="entry name" value="PHOSPHOENOLPYRUVATE-PROTEIN PHOSPHOTRANSFERASE"/>
    <property type="match status" value="1"/>
</dbReference>
<dbReference type="PROSITE" id="PS00369">
    <property type="entry name" value="PTS_HPR_HIS"/>
    <property type="match status" value="1"/>
</dbReference>
<dbReference type="Gene3D" id="3.30.1340.10">
    <property type="entry name" value="HPr-like"/>
    <property type="match status" value="1"/>
</dbReference>
<dbReference type="RefSeq" id="WP_044193910.1">
    <property type="nucleotide sequence ID" value="NZ_JMCB01000013.1"/>
</dbReference>
<comment type="similarity">
    <text evidence="5">Belongs to the PEP-utilizing enzyme family.</text>
</comment>
<dbReference type="Pfam" id="PF02896">
    <property type="entry name" value="PEP-utilizers_C"/>
    <property type="match status" value="1"/>
</dbReference>
<evidence type="ECO:0000256" key="5">
    <source>
        <dbReference type="ARBA" id="ARBA00007837"/>
    </source>
</evidence>
<keyword evidence="15" id="KW-0418">Kinase</keyword>
<dbReference type="InterPro" id="IPR036637">
    <property type="entry name" value="Phosphohistidine_dom_sf"/>
</dbReference>
<dbReference type="Proteomes" id="UP000028725">
    <property type="component" value="Unassembled WGS sequence"/>
</dbReference>
<dbReference type="PROSITE" id="PS00370">
    <property type="entry name" value="PEP_ENZYMES_PHOS_SITE"/>
    <property type="match status" value="1"/>
</dbReference>
<evidence type="ECO:0000256" key="16">
    <source>
        <dbReference type="ARBA" id="ARBA00022842"/>
    </source>
</evidence>
<dbReference type="PROSITE" id="PS00372">
    <property type="entry name" value="PTS_EIIA_TYPE_2_HIS"/>
    <property type="match status" value="1"/>
</dbReference>